<dbReference type="EMBL" id="CP056067">
    <property type="protein sequence ID" value="UKJ89554.2"/>
    <property type="molecule type" value="Genomic_DNA"/>
</dbReference>
<dbReference type="Proteomes" id="UP000244803">
    <property type="component" value="Chromosome 4"/>
</dbReference>
<name>A0A976M6P9_THEOR</name>
<organism evidence="2 3">
    <name type="scientific">Theileria orientalis</name>
    <dbReference type="NCBI Taxonomy" id="68886"/>
    <lineage>
        <taxon>Eukaryota</taxon>
        <taxon>Sar</taxon>
        <taxon>Alveolata</taxon>
        <taxon>Apicomplexa</taxon>
        <taxon>Aconoidasida</taxon>
        <taxon>Piroplasmida</taxon>
        <taxon>Theileriidae</taxon>
        <taxon>Theileria</taxon>
    </lineage>
</organism>
<evidence type="ECO:0000313" key="3">
    <source>
        <dbReference type="Proteomes" id="UP000244803"/>
    </source>
</evidence>
<feature type="compositionally biased region" description="Basic and acidic residues" evidence="1">
    <location>
        <begin position="236"/>
        <end position="251"/>
    </location>
</feature>
<feature type="compositionally biased region" description="Low complexity" evidence="1">
    <location>
        <begin position="116"/>
        <end position="125"/>
    </location>
</feature>
<sequence length="749" mass="84680">MIQSVHTAPISHEYSFPDQSSIRRYYVDTSSVTRKPWPDQNSQEIQDSLKFYVVARKNYSTVDFPFVVPKLFTQVNNASGLFRGGEEATNDFFDRGVYSSDDSDVLEESPISVSSISPSYQFSPGSRRRAPRVANDYNTSDFFDEPFDTDVSYEDAEPKHLKSQSPVRQMNVLDSPRSGKSKADLRRPAGRPDKAPLKIGDRTPTRHKPRIKSKASTPLRLSKGHSRLASDADSDPADHQDETLELEDMKSPRGSQKSRGDKARRGPGTTNKLYKLDRKTAASAKKGALKESKEKYKVTKKGPYQITRESRTLGLPKPDKNRQLEEKKQDLALYKEKELAPMELDMGGFDGYEGIEDEGEKTPVKELSQRRGAVVKRKARPSVSSSALLNSWYISTRSESEDKNYEYVKGPEMSNTRYPRRFRRPPSQHWMSNITSDGKSVLFMAGVSTQKLTTPHLTDERFPTSSLVLTNDHGNVELEIVKTDGKDGEVEGDPKQKSLSDYVKTIAPRRYGQSPKRDLEPEVKAISDVPRKVRRLKKGTGAAAKLVRRSEGFGEPKSRKKHEKKGYDKETMVKVTRDLSAEKALELLRKLPEVYDGGKTLSITIDDDVNELSETELNVNTTHSRMLKGIYDSFVDHGKERIYYKCVHKPEQNRIPCGALVFNTMVFTSQCRTSDVRIPGENEIDFKDVQTNFIFGYVHSGQDLVIEGDGAKKEISQGKTFFLPTHRKWKIKNNSKTMEANIALSFINV</sequence>
<dbReference type="OrthoDB" id="414075at2759"/>
<evidence type="ECO:0000313" key="2">
    <source>
        <dbReference type="EMBL" id="UKJ89554.2"/>
    </source>
</evidence>
<accession>A0A976M6P9</accession>
<protein>
    <submittedName>
        <fullName evidence="2">Uncharacterized protein</fullName>
    </submittedName>
</protein>
<feature type="region of interest" description="Disordered" evidence="1">
    <location>
        <begin position="155"/>
        <end position="323"/>
    </location>
</feature>
<evidence type="ECO:0000256" key="1">
    <source>
        <dbReference type="SAM" id="MobiDB-lite"/>
    </source>
</evidence>
<reference evidence="2" key="1">
    <citation type="submission" date="2022-07" db="EMBL/GenBank/DDBJ databases">
        <title>Evaluation of T. orientalis genome assembly methods using nanopore sequencing and analysis of variation between genomes.</title>
        <authorList>
            <person name="Yam J."/>
            <person name="Micallef M.L."/>
            <person name="Liu M."/>
            <person name="Djordjevic S.P."/>
            <person name="Bogema D.R."/>
            <person name="Jenkins C."/>
        </authorList>
    </citation>
    <scope>NUCLEOTIDE SEQUENCE</scope>
    <source>
        <strain evidence="2">Fish Creek</strain>
    </source>
</reference>
<dbReference type="AlphaFoldDB" id="A0A976M6P9"/>
<feature type="region of interest" description="Disordered" evidence="1">
    <location>
        <begin position="116"/>
        <end position="141"/>
    </location>
</feature>
<proteinExistence type="predicted"/>
<feature type="compositionally biased region" description="Basic and acidic residues" evidence="1">
    <location>
        <begin position="181"/>
        <end position="204"/>
    </location>
</feature>
<feature type="compositionally biased region" description="Basic and acidic residues" evidence="1">
    <location>
        <begin position="288"/>
        <end position="297"/>
    </location>
</feature>
<gene>
    <name evidence="2" type="ORF">MACJ_002805</name>
</gene>